<dbReference type="GO" id="GO:0016301">
    <property type="term" value="F:kinase activity"/>
    <property type="evidence" value="ECO:0007669"/>
    <property type="project" value="UniProtKB-KW"/>
</dbReference>
<feature type="domain" description="Carbohydrate kinase PfkB" evidence="4">
    <location>
        <begin position="49"/>
        <end position="170"/>
    </location>
</feature>
<name>A0ABD3M4F8_9STRA</name>
<evidence type="ECO:0000256" key="3">
    <source>
        <dbReference type="ARBA" id="ARBA00022777"/>
    </source>
</evidence>
<gene>
    <name evidence="5" type="ORF">ACHAWU_003191</name>
</gene>
<evidence type="ECO:0000256" key="1">
    <source>
        <dbReference type="ARBA" id="ARBA00010688"/>
    </source>
</evidence>
<evidence type="ECO:0000259" key="4">
    <source>
        <dbReference type="Pfam" id="PF00294"/>
    </source>
</evidence>
<evidence type="ECO:0000313" key="6">
    <source>
        <dbReference type="Proteomes" id="UP001530293"/>
    </source>
</evidence>
<dbReference type="InterPro" id="IPR002173">
    <property type="entry name" value="Carboh/pur_kinase_PfkB_CS"/>
</dbReference>
<organism evidence="5 6">
    <name type="scientific">Discostella pseudostelligera</name>
    <dbReference type="NCBI Taxonomy" id="259834"/>
    <lineage>
        <taxon>Eukaryota</taxon>
        <taxon>Sar</taxon>
        <taxon>Stramenopiles</taxon>
        <taxon>Ochrophyta</taxon>
        <taxon>Bacillariophyta</taxon>
        <taxon>Coscinodiscophyceae</taxon>
        <taxon>Thalassiosirophycidae</taxon>
        <taxon>Stephanodiscales</taxon>
        <taxon>Stephanodiscaceae</taxon>
        <taxon>Discostella</taxon>
    </lineage>
</organism>
<dbReference type="PANTHER" id="PTHR43085:SF57">
    <property type="entry name" value="CARBOHYDRATE KINASE PFKB DOMAIN-CONTAINING PROTEIN"/>
    <property type="match status" value="1"/>
</dbReference>
<dbReference type="PANTHER" id="PTHR43085">
    <property type="entry name" value="HEXOKINASE FAMILY MEMBER"/>
    <property type="match status" value="1"/>
</dbReference>
<keyword evidence="3" id="KW-0418">Kinase</keyword>
<protein>
    <recommendedName>
        <fullName evidence="4">Carbohydrate kinase PfkB domain-containing protein</fullName>
    </recommendedName>
</protein>
<sequence>MRHPTRLSYGSQLRLTVDDVNPRIDHDLPPPSVLCMGEILWDSLPSGIYMGGAPSNVAVHLASLLRQSSSTSTPSPSSIINNHQPTVAIAACLGNDQLGREAYRRLSLKGVRTDCIQFHEVWETGMATATLNESGDATYEFNTPAAWDGLRWDDRLKSMMQQNDNEESSSSSSSSTKVVIMGTIAARLNGEHGSTSSSTLATIRNIAREGISLVLDVNLRSPWYTPESVLGLARGVDASASAQAQESPPKLALLKLNEEELCILEEWCGLPTYNGNEGLAGSVLRQRMEQLGSCLNAQRICVTRGKDGAALLCTSNSSSGDDDDNVDGRSIFHENPGYSNISLANNDCDSVGAGDAFLAALVSSLFLYNESPERVLERACALGGYVAGCRGATPEHGDAPKELRQIFSFHG</sequence>
<dbReference type="AlphaFoldDB" id="A0ABD3M4F8"/>
<dbReference type="Gene3D" id="3.40.1190.20">
    <property type="match status" value="1"/>
</dbReference>
<dbReference type="EMBL" id="JALLBG020000216">
    <property type="protein sequence ID" value="KAL3758919.1"/>
    <property type="molecule type" value="Genomic_DNA"/>
</dbReference>
<dbReference type="Proteomes" id="UP001530293">
    <property type="component" value="Unassembled WGS sequence"/>
</dbReference>
<comment type="caution">
    <text evidence="5">The sequence shown here is derived from an EMBL/GenBank/DDBJ whole genome shotgun (WGS) entry which is preliminary data.</text>
</comment>
<feature type="domain" description="Carbohydrate kinase PfkB" evidence="4">
    <location>
        <begin position="242"/>
        <end position="393"/>
    </location>
</feature>
<dbReference type="Pfam" id="PF00294">
    <property type="entry name" value="PfkB"/>
    <property type="match status" value="2"/>
</dbReference>
<keyword evidence="2" id="KW-0808">Transferase</keyword>
<reference evidence="5 6" key="1">
    <citation type="submission" date="2024-10" db="EMBL/GenBank/DDBJ databases">
        <title>Updated reference genomes for cyclostephanoid diatoms.</title>
        <authorList>
            <person name="Roberts W.R."/>
            <person name="Alverson A.J."/>
        </authorList>
    </citation>
    <scope>NUCLEOTIDE SEQUENCE [LARGE SCALE GENOMIC DNA]</scope>
    <source>
        <strain evidence="5 6">AJA232-27</strain>
    </source>
</reference>
<dbReference type="InterPro" id="IPR050306">
    <property type="entry name" value="PfkB_Carbo_kinase"/>
</dbReference>
<keyword evidence="6" id="KW-1185">Reference proteome</keyword>
<dbReference type="InterPro" id="IPR011611">
    <property type="entry name" value="PfkB_dom"/>
</dbReference>
<evidence type="ECO:0000256" key="2">
    <source>
        <dbReference type="ARBA" id="ARBA00022679"/>
    </source>
</evidence>
<proteinExistence type="inferred from homology"/>
<comment type="similarity">
    <text evidence="1">Belongs to the carbohydrate kinase PfkB family.</text>
</comment>
<dbReference type="InterPro" id="IPR029056">
    <property type="entry name" value="Ribokinase-like"/>
</dbReference>
<evidence type="ECO:0000313" key="5">
    <source>
        <dbReference type="EMBL" id="KAL3758919.1"/>
    </source>
</evidence>
<dbReference type="SUPFAM" id="SSF53613">
    <property type="entry name" value="Ribokinase-like"/>
    <property type="match status" value="1"/>
</dbReference>
<accession>A0ABD3M4F8</accession>
<dbReference type="PROSITE" id="PS00584">
    <property type="entry name" value="PFKB_KINASES_2"/>
    <property type="match status" value="1"/>
</dbReference>